<sequence length="93" mass="10666">MLFSSYLLLLMVLLMLLLLNSKRHFLRAFLILEVTMLTSLLITINLLGNIQYEPFMFLTILTFAVIEAGLGLSLLLTYIKINGSDTINNYFFN</sequence>
<keyword evidence="1" id="KW-0812">Transmembrane</keyword>
<organism evidence="2">
    <name type="scientific">Stereophaedusa mima</name>
    <dbReference type="NCBI Taxonomy" id="1885732"/>
    <lineage>
        <taxon>Eukaryota</taxon>
        <taxon>Metazoa</taxon>
        <taxon>Spiralia</taxon>
        <taxon>Lophotrochozoa</taxon>
        <taxon>Mollusca</taxon>
        <taxon>Gastropoda</taxon>
        <taxon>Heterobranchia</taxon>
        <taxon>Euthyneura</taxon>
        <taxon>Panpulmonata</taxon>
        <taxon>Eupulmonata</taxon>
        <taxon>Stylommatophora</taxon>
        <taxon>Helicina</taxon>
        <taxon>Clausilioidea</taxon>
        <taxon>Clausiliidae</taxon>
        <taxon>Phaedusinae</taxon>
        <taxon>Stereophaedusa</taxon>
    </lineage>
</organism>
<accession>A0A224AAN2</accession>
<feature type="transmembrane region" description="Helical" evidence="1">
    <location>
        <begin position="28"/>
        <end position="48"/>
    </location>
</feature>
<proteinExistence type="predicted"/>
<gene>
    <name evidence="2" type="primary">ND4L</name>
</gene>
<evidence type="ECO:0000256" key="1">
    <source>
        <dbReference type="SAM" id="Phobius"/>
    </source>
</evidence>
<dbReference type="Gene3D" id="1.10.287.3510">
    <property type="match status" value="1"/>
</dbReference>
<dbReference type="AlphaFoldDB" id="A0A224AAN2"/>
<keyword evidence="2" id="KW-0496">Mitochondrion</keyword>
<geneLocation type="mitochondrion" evidence="2"/>
<keyword evidence="1" id="KW-1133">Transmembrane helix</keyword>
<protein>
    <submittedName>
        <fullName evidence="2">NADH dehydrogenase subunit 4L</fullName>
    </submittedName>
</protein>
<dbReference type="EMBL" id="LC171886">
    <property type="protein sequence ID" value="BBA10034.1"/>
    <property type="molecule type" value="Genomic_DNA"/>
</dbReference>
<keyword evidence="1" id="KW-0472">Membrane</keyword>
<evidence type="ECO:0000313" key="2">
    <source>
        <dbReference type="EMBL" id="BBA10034.1"/>
    </source>
</evidence>
<feature type="transmembrane region" description="Helical" evidence="1">
    <location>
        <begin position="6"/>
        <end position="21"/>
    </location>
</feature>
<name>A0A224AAN2_9EUPU</name>
<feature type="transmembrane region" description="Helical" evidence="1">
    <location>
        <begin position="54"/>
        <end position="79"/>
    </location>
</feature>
<reference evidence="2" key="1">
    <citation type="journal article" date="2017" name="Zool. J. Linn. Soc.">
        <title>Molecular phylogeny, frequent parallel evolution and new system of Japanese clausiliid land snails (Gastropoda: Stylommatophora).</title>
        <authorList>
            <person name="Motochin R."/>
            <person name="Wang M."/>
            <person name="Ueshima R."/>
        </authorList>
    </citation>
    <scope>NUCLEOTIDE SEQUENCE</scope>
    <source>
        <strain evidence="2">332</strain>
        <tissue evidence="2">Muscle</tissue>
    </source>
</reference>